<keyword evidence="1" id="KW-0812">Transmembrane</keyword>
<proteinExistence type="predicted"/>
<dbReference type="AlphaFoldDB" id="A0A2S9JAS0"/>
<keyword evidence="3" id="KW-1185">Reference proteome</keyword>
<accession>A0A2S9JAS0</accession>
<evidence type="ECO:0000256" key="1">
    <source>
        <dbReference type="SAM" id="Phobius"/>
    </source>
</evidence>
<gene>
    <name evidence="2" type="ORF">C5750_24040</name>
</gene>
<evidence type="ECO:0000313" key="3">
    <source>
        <dbReference type="Proteomes" id="UP000238563"/>
    </source>
</evidence>
<dbReference type="RefSeq" id="WP_105737571.1">
    <property type="nucleotide sequence ID" value="NZ_PVBT01000009.1"/>
</dbReference>
<keyword evidence="1" id="KW-0472">Membrane</keyword>
<comment type="caution">
    <text evidence="2">The sequence shown here is derived from an EMBL/GenBank/DDBJ whole genome shotgun (WGS) entry which is preliminary data.</text>
</comment>
<evidence type="ECO:0000313" key="2">
    <source>
        <dbReference type="EMBL" id="PRD49900.1"/>
    </source>
</evidence>
<protein>
    <submittedName>
        <fullName evidence="2">Uncharacterized protein</fullName>
    </submittedName>
</protein>
<dbReference type="Proteomes" id="UP000238563">
    <property type="component" value="Unassembled WGS sequence"/>
</dbReference>
<feature type="transmembrane region" description="Helical" evidence="1">
    <location>
        <begin position="58"/>
        <end position="80"/>
    </location>
</feature>
<organism evidence="2 3">
    <name type="scientific">Phyllobacterium myrsinacearum</name>
    <dbReference type="NCBI Taxonomy" id="28101"/>
    <lineage>
        <taxon>Bacteria</taxon>
        <taxon>Pseudomonadati</taxon>
        <taxon>Pseudomonadota</taxon>
        <taxon>Alphaproteobacteria</taxon>
        <taxon>Hyphomicrobiales</taxon>
        <taxon>Phyllobacteriaceae</taxon>
        <taxon>Phyllobacterium</taxon>
    </lineage>
</organism>
<sequence>METKLELVTRYLQDVELARKQWDNNVVLPYARAYNKAYAAYNRVLDKQNKANAAKAELLFVGLSIVGGSAITAVIGKVALRTVVKDKVIAKICDLRMERTFNLVGILDSSPVASFATGKLLDAASKALTDAAKKSLQNPVPSEATVTNDAFDVYLAMLQVLGRAVEFATLAALDIRDNRSSADEARKALDILRQAPLMKPPRSLLYDAALADALELMMYLNFVTTRDTLVKGVESRFPLPPTRTAINAEPGSPEYPRGYRKDLAPNSGPRKVYAYAKVEIEPLGGEVDKRLNELHRKFFGKDLVADGWFLSTLTEQNIRDAIQSLRNLGTRYRRPEMLDVS</sequence>
<name>A0A2S9JAS0_9HYPH</name>
<dbReference type="EMBL" id="PVBT01000009">
    <property type="protein sequence ID" value="PRD49900.1"/>
    <property type="molecule type" value="Genomic_DNA"/>
</dbReference>
<reference evidence="2 3" key="1">
    <citation type="submission" date="2018-02" db="EMBL/GenBank/DDBJ databases">
        <title>The draft genome of Phyllobacterium myrsinacearum DSM5892.</title>
        <authorList>
            <person name="Li L."/>
            <person name="Liu L."/>
            <person name="Zhang X."/>
            <person name="Wang T."/>
        </authorList>
    </citation>
    <scope>NUCLEOTIDE SEQUENCE [LARGE SCALE GENOMIC DNA]</scope>
    <source>
        <strain evidence="2 3">DSM 5892</strain>
    </source>
</reference>
<keyword evidence="1" id="KW-1133">Transmembrane helix</keyword>